<dbReference type="SUPFAM" id="SSF51445">
    <property type="entry name" value="(Trans)glycosidases"/>
    <property type="match status" value="1"/>
</dbReference>
<evidence type="ECO:0000256" key="1">
    <source>
        <dbReference type="ARBA" id="ARBA00022801"/>
    </source>
</evidence>
<organism evidence="5">
    <name type="scientific">uncultured Sphingomonadaceae bacterium</name>
    <dbReference type="NCBI Taxonomy" id="169976"/>
    <lineage>
        <taxon>Bacteria</taxon>
        <taxon>Pseudomonadati</taxon>
        <taxon>Pseudomonadota</taxon>
        <taxon>Alphaproteobacteria</taxon>
        <taxon>Sphingomonadales</taxon>
        <taxon>Sphingomonadaceae</taxon>
        <taxon>environmental samples</taxon>
    </lineage>
</organism>
<name>A0A6J4S652_9SPHN</name>
<dbReference type="InterPro" id="IPR011496">
    <property type="entry name" value="O-GlcNAcase_cat"/>
</dbReference>
<proteinExistence type="inferred from homology"/>
<evidence type="ECO:0000313" key="5">
    <source>
        <dbReference type="EMBL" id="CAA9490623.1"/>
    </source>
</evidence>
<dbReference type="InterPro" id="IPR051822">
    <property type="entry name" value="Glycosyl_Hydrolase_84"/>
</dbReference>
<feature type="active site" description="Proton donor" evidence="3">
    <location>
        <position position="118"/>
    </location>
</feature>
<dbReference type="Gene3D" id="3.20.20.80">
    <property type="entry name" value="Glycosidases"/>
    <property type="match status" value="1"/>
</dbReference>
<dbReference type="GO" id="GO:1901135">
    <property type="term" value="P:carbohydrate derivative metabolic process"/>
    <property type="evidence" value="ECO:0007669"/>
    <property type="project" value="UniProtKB-ARBA"/>
</dbReference>
<dbReference type="PANTHER" id="PTHR13170:SF16">
    <property type="entry name" value="PROTEIN O-GLCNACASE"/>
    <property type="match status" value="1"/>
</dbReference>
<dbReference type="InterPro" id="IPR017853">
    <property type="entry name" value="GH"/>
</dbReference>
<evidence type="ECO:0000259" key="4">
    <source>
        <dbReference type="PROSITE" id="PS52009"/>
    </source>
</evidence>
<dbReference type="PROSITE" id="PS52009">
    <property type="entry name" value="GH84"/>
    <property type="match status" value="1"/>
</dbReference>
<comment type="similarity">
    <text evidence="3">Belongs to the glycosyl hydrolase 84 family.</text>
</comment>
<reference evidence="5" key="1">
    <citation type="submission" date="2020-02" db="EMBL/GenBank/DDBJ databases">
        <authorList>
            <person name="Meier V. D."/>
        </authorList>
    </citation>
    <scope>NUCLEOTIDE SEQUENCE</scope>
    <source>
        <strain evidence="5">AVDCRST_MAG39</strain>
    </source>
</reference>
<dbReference type="Pfam" id="PF07555">
    <property type="entry name" value="NAGidase"/>
    <property type="match status" value="1"/>
</dbReference>
<keyword evidence="2 3" id="KW-0326">Glycosidase</keyword>
<sequence>MIPELGIIEGYYGRPWSWAEREDVMRFLAPRDYRFFLYAPKADPFLRRRWREPLPPEHAATLAAFGGACRAAGVRFGVGLSPYEAYAGFDAGARNALADKLAQFDAIGIDDLALLFDDMRGDLPGLADVQSEIVAFARGRSAASRVVVCPTYYTDDRVLDRVFGARPPGYLERLGELLDPAVEVFWTGEEVCSREIAPGHLRDVAARLGRRPFLWDNYPVNDGPRMSRHLHLRGFTGRPAANAPLVAAHAINPALQPRLSLIPALTLAAAYAEGDAYRYMAAFRHAAAAVAGPALAALLEHDLLQLHDSGLDRADRAALRARWSAHDHPAAREVVAWLDDAYAISGEEVRTQ</sequence>
<accession>A0A6J4S652</accession>
<evidence type="ECO:0000256" key="2">
    <source>
        <dbReference type="ARBA" id="ARBA00023295"/>
    </source>
</evidence>
<dbReference type="EMBL" id="CADCVW010000030">
    <property type="protein sequence ID" value="CAA9490623.1"/>
    <property type="molecule type" value="Genomic_DNA"/>
</dbReference>
<dbReference type="GO" id="GO:0015929">
    <property type="term" value="F:hexosaminidase activity"/>
    <property type="evidence" value="ECO:0007669"/>
    <property type="project" value="UniProtKB-ARBA"/>
</dbReference>
<evidence type="ECO:0000256" key="3">
    <source>
        <dbReference type="PROSITE-ProRule" id="PRU01353"/>
    </source>
</evidence>
<feature type="domain" description="GH84" evidence="4">
    <location>
        <begin position="3"/>
        <end position="275"/>
    </location>
</feature>
<gene>
    <name evidence="5" type="ORF">AVDCRST_MAG39-785</name>
</gene>
<keyword evidence="1 3" id="KW-0378">Hydrolase</keyword>
<protein>
    <submittedName>
        <fullName evidence="5">GH84</fullName>
    </submittedName>
</protein>
<dbReference type="AlphaFoldDB" id="A0A6J4S652"/>
<dbReference type="PANTHER" id="PTHR13170">
    <property type="entry name" value="O-GLCNACASE"/>
    <property type="match status" value="1"/>
</dbReference>